<dbReference type="Gene3D" id="3.30.160.60">
    <property type="entry name" value="Classic Zinc Finger"/>
    <property type="match status" value="4"/>
</dbReference>
<feature type="domain" description="C2H2-type" evidence="7">
    <location>
        <begin position="257"/>
        <end position="286"/>
    </location>
</feature>
<keyword evidence="4" id="KW-0862">Zinc</keyword>
<keyword evidence="2" id="KW-0677">Repeat</keyword>
<evidence type="ECO:0000259" key="7">
    <source>
        <dbReference type="PROSITE" id="PS50157"/>
    </source>
</evidence>
<gene>
    <name evidence="8" type="ORF">BFJ63_vAg16773</name>
</gene>
<dbReference type="GO" id="GO:0000978">
    <property type="term" value="F:RNA polymerase II cis-regulatory region sequence-specific DNA binding"/>
    <property type="evidence" value="ECO:0007669"/>
    <property type="project" value="UniProtKB-ARBA"/>
</dbReference>
<dbReference type="GO" id="GO:0008270">
    <property type="term" value="F:zinc ion binding"/>
    <property type="evidence" value="ECO:0007669"/>
    <property type="project" value="UniProtKB-KW"/>
</dbReference>
<evidence type="ECO:0000256" key="5">
    <source>
        <dbReference type="PROSITE-ProRule" id="PRU00042"/>
    </source>
</evidence>
<dbReference type="InterPro" id="IPR036236">
    <property type="entry name" value="Znf_C2H2_sf"/>
</dbReference>
<dbReference type="FunFam" id="3.30.160.60:FF:000072">
    <property type="entry name" value="zinc finger protein 143 isoform X1"/>
    <property type="match status" value="1"/>
</dbReference>
<comment type="caution">
    <text evidence="8">The sequence shown here is derived from an EMBL/GenBank/DDBJ whole genome shotgun (WGS) entry which is preliminary data.</text>
</comment>
<dbReference type="GO" id="GO:0000981">
    <property type="term" value="F:DNA-binding transcription factor activity, RNA polymerase II-specific"/>
    <property type="evidence" value="ECO:0007669"/>
    <property type="project" value="TreeGrafter"/>
</dbReference>
<dbReference type="InterPro" id="IPR013087">
    <property type="entry name" value="Znf_C2H2_type"/>
</dbReference>
<evidence type="ECO:0000256" key="3">
    <source>
        <dbReference type="ARBA" id="ARBA00022771"/>
    </source>
</evidence>
<dbReference type="SUPFAM" id="SSF57667">
    <property type="entry name" value="beta-beta-alpha zinc fingers"/>
    <property type="match status" value="2"/>
</dbReference>
<evidence type="ECO:0000256" key="1">
    <source>
        <dbReference type="ARBA" id="ARBA00022723"/>
    </source>
</evidence>
<feature type="compositionally biased region" description="Polar residues" evidence="6">
    <location>
        <begin position="134"/>
        <end position="167"/>
    </location>
</feature>
<protein>
    <recommendedName>
        <fullName evidence="7">C2H2-type domain-containing protein</fullName>
    </recommendedName>
</protein>
<feature type="region of interest" description="Disordered" evidence="6">
    <location>
        <begin position="1"/>
        <end position="21"/>
    </location>
</feature>
<dbReference type="AlphaFoldDB" id="A0A4Q2V0H5"/>
<evidence type="ECO:0000313" key="9">
    <source>
        <dbReference type="Proteomes" id="UP000290540"/>
    </source>
</evidence>
<organism evidence="8 9">
    <name type="scientific">Fusarium oxysporum f. sp. narcissi</name>
    <dbReference type="NCBI Taxonomy" id="451672"/>
    <lineage>
        <taxon>Eukaryota</taxon>
        <taxon>Fungi</taxon>
        <taxon>Dikarya</taxon>
        <taxon>Ascomycota</taxon>
        <taxon>Pezizomycotina</taxon>
        <taxon>Sordariomycetes</taxon>
        <taxon>Hypocreomycetidae</taxon>
        <taxon>Hypocreales</taxon>
        <taxon>Nectriaceae</taxon>
        <taxon>Fusarium</taxon>
        <taxon>Fusarium oxysporum species complex</taxon>
    </lineage>
</organism>
<feature type="compositionally biased region" description="Polar residues" evidence="6">
    <location>
        <begin position="399"/>
        <end position="415"/>
    </location>
</feature>
<evidence type="ECO:0000256" key="2">
    <source>
        <dbReference type="ARBA" id="ARBA00022737"/>
    </source>
</evidence>
<feature type="region of interest" description="Disordered" evidence="6">
    <location>
        <begin position="78"/>
        <end position="168"/>
    </location>
</feature>
<feature type="region of interest" description="Disordered" evidence="6">
    <location>
        <begin position="382"/>
        <end position="454"/>
    </location>
</feature>
<feature type="domain" description="C2H2-type" evidence="7">
    <location>
        <begin position="315"/>
        <end position="340"/>
    </location>
</feature>
<evidence type="ECO:0000256" key="4">
    <source>
        <dbReference type="ARBA" id="ARBA00022833"/>
    </source>
</evidence>
<accession>A0A4Q2V0H5</accession>
<keyword evidence="3 5" id="KW-0863">Zinc-finger</keyword>
<feature type="domain" description="C2H2-type" evidence="7">
    <location>
        <begin position="287"/>
        <end position="314"/>
    </location>
</feature>
<dbReference type="SMART" id="SM00355">
    <property type="entry name" value="ZnF_C2H2"/>
    <property type="match status" value="4"/>
</dbReference>
<dbReference type="PROSITE" id="PS00028">
    <property type="entry name" value="ZINC_FINGER_C2H2_1"/>
    <property type="match status" value="4"/>
</dbReference>
<dbReference type="PANTHER" id="PTHR23235:SF120">
    <property type="entry name" value="KRUPPEL-LIKE FACTOR 15"/>
    <property type="match status" value="1"/>
</dbReference>
<feature type="domain" description="C2H2-type" evidence="7">
    <location>
        <begin position="227"/>
        <end position="256"/>
    </location>
</feature>
<sequence length="493" mass="54824">MALAAQSSGAPSWGHWPQQVPGDYAMMESSPMVAFDSRATTTGPLQRPVIAPYRDQAPYSSAPVNGLAAPHYQVPNPYQFGGYQAPPTPPHHSTPFKLEQNDCRSFGHDNDHDRVPSYPRETKHTYAEQPPSPTRSDSQASTIRSTGTNPVLSSKTITSNETLNPSDHINFETEVDELMKAIQRKADMQADAAQQPLTPGMSPVSEASMESQGTLAPMDNKKARKRYCCDGPNCRKRFTQKTHLDIHRRTHTGIKPYVCNFPGCDLTFSQLGNLKTHRRRHTGERPFSCDKCDRHFAQRGNLRAHLKTHQGLKPFICILDDCQKTFSQLGNMKTHQNNFHKKTLKKLTMRFAQIISSGEEIPEADRELFDYFAMHYKNSNRGIKGRGKARTMAERKTKASQSPPTNPMTNVSQYPLPQIASAPATPHGLPMSGSLESYSVSRGQPHTINHMPRESHAGGYEVYGIQLPSHDGMPYETSNTYQMSSASVCTGGI</sequence>
<keyword evidence="1" id="KW-0479">Metal-binding</keyword>
<name>A0A4Q2V0H5_FUSOX</name>
<reference evidence="8 9" key="1">
    <citation type="submission" date="2016-12" db="EMBL/GenBank/DDBJ databases">
        <title>Draft genome sequence of Fusarium oxysporum causing rot on Narcissus.</title>
        <authorList>
            <person name="Armitage A.D."/>
            <person name="Taylor A."/>
            <person name="Clarkson J.P."/>
            <person name="Harrison R.J."/>
            <person name="Jackson A.C."/>
        </authorList>
    </citation>
    <scope>NUCLEOTIDE SEQUENCE [LARGE SCALE GENOMIC DNA]</scope>
    <source>
        <strain evidence="8 9">N139</strain>
    </source>
</reference>
<dbReference type="EMBL" id="MQTW01000388">
    <property type="protein sequence ID" value="RYC80345.1"/>
    <property type="molecule type" value="Genomic_DNA"/>
</dbReference>
<feature type="region of interest" description="Disordered" evidence="6">
    <location>
        <begin position="190"/>
        <end position="215"/>
    </location>
</feature>
<proteinExistence type="predicted"/>
<evidence type="ECO:0000313" key="8">
    <source>
        <dbReference type="EMBL" id="RYC80345.1"/>
    </source>
</evidence>
<dbReference type="Pfam" id="PF00096">
    <property type="entry name" value="zf-C2H2"/>
    <property type="match status" value="2"/>
</dbReference>
<dbReference type="Proteomes" id="UP000290540">
    <property type="component" value="Unassembled WGS sequence"/>
</dbReference>
<dbReference type="FunFam" id="3.30.160.60:FF:000125">
    <property type="entry name" value="Putative zinc finger protein 143"/>
    <property type="match status" value="1"/>
</dbReference>
<feature type="compositionally biased region" description="Polar residues" evidence="6">
    <location>
        <begin position="434"/>
        <end position="447"/>
    </location>
</feature>
<feature type="compositionally biased region" description="Polar residues" evidence="6">
    <location>
        <begin position="1"/>
        <end position="10"/>
    </location>
</feature>
<dbReference type="PROSITE" id="PS50157">
    <property type="entry name" value="ZINC_FINGER_C2H2_2"/>
    <property type="match status" value="4"/>
</dbReference>
<dbReference type="PANTHER" id="PTHR23235">
    <property type="entry name" value="KRUEPPEL-LIKE TRANSCRIPTION FACTOR"/>
    <property type="match status" value="1"/>
</dbReference>
<feature type="compositionally biased region" description="Basic and acidic residues" evidence="6">
    <location>
        <begin position="99"/>
        <end position="126"/>
    </location>
</feature>
<dbReference type="FunFam" id="3.30.160.60:FF:002169">
    <property type="entry name" value="Zgc:174573"/>
    <property type="match status" value="1"/>
</dbReference>
<evidence type="ECO:0000256" key="6">
    <source>
        <dbReference type="SAM" id="MobiDB-lite"/>
    </source>
</evidence>